<accession>A0AAD5WXV5</accession>
<dbReference type="AlphaFoldDB" id="A0AAD5WXV5"/>
<organism evidence="1 2">
    <name type="scientific">Rhizophlyctis rosea</name>
    <dbReference type="NCBI Taxonomy" id="64517"/>
    <lineage>
        <taxon>Eukaryota</taxon>
        <taxon>Fungi</taxon>
        <taxon>Fungi incertae sedis</taxon>
        <taxon>Chytridiomycota</taxon>
        <taxon>Chytridiomycota incertae sedis</taxon>
        <taxon>Chytridiomycetes</taxon>
        <taxon>Rhizophlyctidales</taxon>
        <taxon>Rhizophlyctidaceae</taxon>
        <taxon>Rhizophlyctis</taxon>
    </lineage>
</organism>
<sequence>GGDEDGDGPARDSLEALVEAGVNLEPSTFGPVSRVVIETKKVAPRHLDWLARIEKGLLETAMNPSPPDVERRKWSRVRWVAAFQRYVLNDVEFKELAPLDVDPTARLPGNGGFAFGNGIGNVSPSLATPPPSPRPAITKSFFSTITETIGFVDPITSAHADLRRFHSCVAQLVAILETPRPSSTPRGMMPSASAQQAVSVLEQAVKEGGPFTKWLREIDAKPEEKVGWHGSPESWDEITFTSITLPLAEVIPHHLALLERECTRIVKPSDRYKRRLILNQQLWEREMIWKESVGPVLGHYREILWPAIRAGSCRLKPPWGTLTNKLRREHDPSGLNLLRRTKLEDPEKVLKREVVEEVVEGWLSWVKLIDNRGELGLSLLRWHL</sequence>
<feature type="non-terminal residue" evidence="1">
    <location>
        <position position="1"/>
    </location>
</feature>
<proteinExistence type="predicted"/>
<comment type="caution">
    <text evidence="1">The sequence shown here is derived from an EMBL/GenBank/DDBJ whole genome shotgun (WGS) entry which is preliminary data.</text>
</comment>
<dbReference type="Proteomes" id="UP001212841">
    <property type="component" value="Unassembled WGS sequence"/>
</dbReference>
<gene>
    <name evidence="1" type="ORF">HK097_002271</name>
</gene>
<evidence type="ECO:0000313" key="1">
    <source>
        <dbReference type="EMBL" id="KAJ3041448.1"/>
    </source>
</evidence>
<dbReference type="EMBL" id="JADGJD010001486">
    <property type="protein sequence ID" value="KAJ3041448.1"/>
    <property type="molecule type" value="Genomic_DNA"/>
</dbReference>
<name>A0AAD5WXV5_9FUNG</name>
<keyword evidence="2" id="KW-1185">Reference proteome</keyword>
<protein>
    <submittedName>
        <fullName evidence="1">Uncharacterized protein</fullName>
    </submittedName>
</protein>
<reference evidence="1" key="1">
    <citation type="submission" date="2020-05" db="EMBL/GenBank/DDBJ databases">
        <title>Phylogenomic resolution of chytrid fungi.</title>
        <authorList>
            <person name="Stajich J.E."/>
            <person name="Amses K."/>
            <person name="Simmons R."/>
            <person name="Seto K."/>
            <person name="Myers J."/>
            <person name="Bonds A."/>
            <person name="Quandt C.A."/>
            <person name="Barry K."/>
            <person name="Liu P."/>
            <person name="Grigoriev I."/>
            <person name="Longcore J.E."/>
            <person name="James T.Y."/>
        </authorList>
    </citation>
    <scope>NUCLEOTIDE SEQUENCE</scope>
    <source>
        <strain evidence="1">JEL0318</strain>
    </source>
</reference>
<evidence type="ECO:0000313" key="2">
    <source>
        <dbReference type="Proteomes" id="UP001212841"/>
    </source>
</evidence>